<reference evidence="1 2" key="1">
    <citation type="submission" date="2019-03" db="EMBL/GenBank/DDBJ databases">
        <title>Draft Genome Sequence of Desulfosporosinus fructosivorans Strain 63.6F, Isolated from Marine Sediment in the Baltic Sea.</title>
        <authorList>
            <person name="Hausmann B."/>
            <person name="Vandieken V."/>
            <person name="Pjevac P."/>
            <person name="Schreck K."/>
            <person name="Herbold C.W."/>
            <person name="Loy A."/>
        </authorList>
    </citation>
    <scope>NUCLEOTIDE SEQUENCE [LARGE SCALE GENOMIC DNA]</scope>
    <source>
        <strain evidence="1 2">63.6F</strain>
    </source>
</reference>
<keyword evidence="2" id="KW-1185">Reference proteome</keyword>
<sequence>MTNYTPNDILNFIKELLKDDTNLVSVTMSPKKEPLLLNDGGAELIGVDSIKIEFKDVNKSDCFRTVHDSLKDYLKDNGQSFNLVIGSGNTLLVLLL</sequence>
<dbReference type="AlphaFoldDB" id="A0A4Z0R429"/>
<dbReference type="Proteomes" id="UP000298460">
    <property type="component" value="Unassembled WGS sequence"/>
</dbReference>
<protein>
    <submittedName>
        <fullName evidence="1">Uncharacterized protein</fullName>
    </submittedName>
</protein>
<accession>A0A4Z0R429</accession>
<gene>
    <name evidence="1" type="ORF">E4K67_12450</name>
</gene>
<dbReference type="EMBL" id="SPQQ01000004">
    <property type="protein sequence ID" value="TGE37548.1"/>
    <property type="molecule type" value="Genomic_DNA"/>
</dbReference>
<name>A0A4Z0R429_9FIRM</name>
<evidence type="ECO:0000313" key="1">
    <source>
        <dbReference type="EMBL" id="TGE37548.1"/>
    </source>
</evidence>
<proteinExistence type="predicted"/>
<evidence type="ECO:0000313" key="2">
    <source>
        <dbReference type="Proteomes" id="UP000298460"/>
    </source>
</evidence>
<dbReference type="RefSeq" id="WP_135547174.1">
    <property type="nucleotide sequence ID" value="NZ_SPQQ01000004.1"/>
</dbReference>
<comment type="caution">
    <text evidence="1">The sequence shown here is derived from an EMBL/GenBank/DDBJ whole genome shotgun (WGS) entry which is preliminary data.</text>
</comment>
<organism evidence="1 2">
    <name type="scientific">Desulfosporosinus fructosivorans</name>
    <dbReference type="NCBI Taxonomy" id="2018669"/>
    <lineage>
        <taxon>Bacteria</taxon>
        <taxon>Bacillati</taxon>
        <taxon>Bacillota</taxon>
        <taxon>Clostridia</taxon>
        <taxon>Eubacteriales</taxon>
        <taxon>Desulfitobacteriaceae</taxon>
        <taxon>Desulfosporosinus</taxon>
    </lineage>
</organism>